<feature type="compositionally biased region" description="Basic residues" evidence="2">
    <location>
        <begin position="657"/>
        <end position="669"/>
    </location>
</feature>
<dbReference type="PANTHER" id="PTHR14490">
    <property type="entry name" value="ZINC FINGER, ZZ TYPE"/>
    <property type="match status" value="1"/>
</dbReference>
<protein>
    <recommendedName>
        <fullName evidence="3">Kri1-like C-terminal domain-containing protein</fullName>
    </recommendedName>
</protein>
<reference evidence="4 5" key="1">
    <citation type="submission" date="2019-02" db="EMBL/GenBank/DDBJ databases">
        <title>Genome sequencing of the rare red list fungi Phellinidium pouzarii.</title>
        <authorList>
            <person name="Buettner E."/>
            <person name="Kellner H."/>
        </authorList>
    </citation>
    <scope>NUCLEOTIDE SEQUENCE [LARGE SCALE GENOMIC DNA]</scope>
    <source>
        <strain evidence="4 5">DSM 108285</strain>
    </source>
</reference>
<feature type="region of interest" description="Disordered" evidence="2">
    <location>
        <begin position="95"/>
        <end position="199"/>
    </location>
</feature>
<dbReference type="InterPro" id="IPR018034">
    <property type="entry name" value="Kri1"/>
</dbReference>
<dbReference type="Proteomes" id="UP000308199">
    <property type="component" value="Unassembled WGS sequence"/>
</dbReference>
<dbReference type="OrthoDB" id="10252032at2759"/>
<proteinExistence type="inferred from homology"/>
<gene>
    <name evidence="4" type="ORF">EW145_g3091</name>
</gene>
<evidence type="ECO:0000259" key="3">
    <source>
        <dbReference type="Pfam" id="PF12936"/>
    </source>
</evidence>
<accession>A0A4S4LAC7</accession>
<dbReference type="Pfam" id="PF12936">
    <property type="entry name" value="Kri1_C"/>
    <property type="match status" value="1"/>
</dbReference>
<feature type="compositionally biased region" description="Basic residues" evidence="2">
    <location>
        <begin position="492"/>
        <end position="503"/>
    </location>
</feature>
<evidence type="ECO:0000313" key="5">
    <source>
        <dbReference type="Proteomes" id="UP000308199"/>
    </source>
</evidence>
<comment type="caution">
    <text evidence="4">The sequence shown here is derived from an EMBL/GenBank/DDBJ whole genome shotgun (WGS) entry which is preliminary data.</text>
</comment>
<dbReference type="PANTHER" id="PTHR14490:SF5">
    <property type="entry name" value="PROTEIN KRI1 HOMOLOG"/>
    <property type="match status" value="1"/>
</dbReference>
<dbReference type="GO" id="GO:0030686">
    <property type="term" value="C:90S preribosome"/>
    <property type="evidence" value="ECO:0007669"/>
    <property type="project" value="TreeGrafter"/>
</dbReference>
<evidence type="ECO:0000256" key="1">
    <source>
        <dbReference type="ARBA" id="ARBA00007473"/>
    </source>
</evidence>
<name>A0A4S4LAC7_9AGAM</name>
<keyword evidence="5" id="KW-1185">Reference proteome</keyword>
<dbReference type="InterPro" id="IPR024626">
    <property type="entry name" value="Kri1-like_C"/>
</dbReference>
<feature type="compositionally biased region" description="Acidic residues" evidence="2">
    <location>
        <begin position="451"/>
        <end position="463"/>
    </location>
</feature>
<evidence type="ECO:0000256" key="2">
    <source>
        <dbReference type="SAM" id="MobiDB-lite"/>
    </source>
</evidence>
<feature type="region of interest" description="Disordered" evidence="2">
    <location>
        <begin position="222"/>
        <end position="264"/>
    </location>
</feature>
<feature type="compositionally biased region" description="Polar residues" evidence="2">
    <location>
        <begin position="639"/>
        <end position="649"/>
    </location>
</feature>
<feature type="region of interest" description="Disordered" evidence="2">
    <location>
        <begin position="358"/>
        <end position="389"/>
    </location>
</feature>
<feature type="compositionally biased region" description="Acidic residues" evidence="2">
    <location>
        <begin position="44"/>
        <end position="67"/>
    </location>
</feature>
<feature type="compositionally biased region" description="Basic residues" evidence="2">
    <location>
        <begin position="250"/>
        <end position="261"/>
    </location>
</feature>
<feature type="region of interest" description="Disordered" evidence="2">
    <location>
        <begin position="36"/>
        <end position="73"/>
    </location>
</feature>
<feature type="region of interest" description="Disordered" evidence="2">
    <location>
        <begin position="433"/>
        <end position="514"/>
    </location>
</feature>
<feature type="domain" description="Kri1-like C-terminal" evidence="3">
    <location>
        <begin position="542"/>
        <end position="625"/>
    </location>
</feature>
<comment type="similarity">
    <text evidence="1">Belongs to the KRI1 family.</text>
</comment>
<feature type="compositionally biased region" description="Basic and acidic residues" evidence="2">
    <location>
        <begin position="95"/>
        <end position="108"/>
    </location>
</feature>
<dbReference type="Pfam" id="PF05178">
    <property type="entry name" value="Kri1"/>
    <property type="match status" value="1"/>
</dbReference>
<feature type="compositionally biased region" description="Polar residues" evidence="2">
    <location>
        <begin position="133"/>
        <end position="145"/>
    </location>
</feature>
<dbReference type="GO" id="GO:0000447">
    <property type="term" value="P:endonucleolytic cleavage in ITS1 to separate SSU-rRNA from 5.8S rRNA and LSU-rRNA from tricistronic rRNA transcript (SSU-rRNA, 5.8S rRNA, LSU-rRNA)"/>
    <property type="evidence" value="ECO:0007669"/>
    <property type="project" value="TreeGrafter"/>
</dbReference>
<feature type="compositionally biased region" description="Basic and acidic residues" evidence="2">
    <location>
        <begin position="186"/>
        <end position="199"/>
    </location>
</feature>
<dbReference type="EMBL" id="SGPK01000123">
    <property type="protein sequence ID" value="THH07868.1"/>
    <property type="molecule type" value="Genomic_DNA"/>
</dbReference>
<organism evidence="4 5">
    <name type="scientific">Phellinidium pouzarii</name>
    <dbReference type="NCBI Taxonomy" id="167371"/>
    <lineage>
        <taxon>Eukaryota</taxon>
        <taxon>Fungi</taxon>
        <taxon>Dikarya</taxon>
        <taxon>Basidiomycota</taxon>
        <taxon>Agaricomycotina</taxon>
        <taxon>Agaricomycetes</taxon>
        <taxon>Hymenochaetales</taxon>
        <taxon>Hymenochaetaceae</taxon>
        <taxon>Phellinidium</taxon>
    </lineage>
</organism>
<dbReference type="GO" id="GO:0005730">
    <property type="term" value="C:nucleolus"/>
    <property type="evidence" value="ECO:0007669"/>
    <property type="project" value="TreeGrafter"/>
</dbReference>
<feature type="compositionally biased region" description="Acidic residues" evidence="2">
    <location>
        <begin position="232"/>
        <end position="245"/>
    </location>
</feature>
<dbReference type="AlphaFoldDB" id="A0A4S4LAC7"/>
<evidence type="ECO:0000313" key="4">
    <source>
        <dbReference type="EMBL" id="THH07868.1"/>
    </source>
</evidence>
<feature type="compositionally biased region" description="Basic and acidic residues" evidence="2">
    <location>
        <begin position="366"/>
        <end position="389"/>
    </location>
</feature>
<sequence length="694" mass="78602">MLSDSESGVDDVHQLTLNEHFAKAYAYKKEREELSNLKDKYGSDLEEGGEVSEDSEEDTTEDEEGEELTPAVDAAILRTLARIKRKDPAIYEVDKDVFEDSKAEEQQKTKGSFSFNTQKDKHKSKPLLMRQHVLNSTIKSTSRSPSPSPAEPTHAQEQAELRKETISAFHSALAGDGTAEDEDDILIPREKTKDEIEREQEEYREFLTREVGEDISGLVTVEEGGNVKMNVEDEDGDEGTEDVAEESEKKKKKKKKTKGKKTKEEADHEFLMNYILGRGWIDHSTRHVPTYNEVTDSRRNEDEDGAGRVRIVSVKSSLGEDAEGDGDFDEEEFDEVLDTFESSYNFRFEEPDAFKIPAHPRTIDSTVRREENPRKEARERKKQRKEEKILQKREEVKRLKALKMKEIREKLERIGKEGGKSIDDEALAQLDLDGDWDPDAYDTQMKGIYGGEDESELGEDDVDLEKPSWDDDIDITNVIPTAKNDLAGPSTSKKKKKKDKKKKNGDADEDGVDIDMMDADFLGVEGNDFEEGASTSKQKRKELDAHMDDVYGLEFNDMVGDMPTRFKYMPVLPQTYGLDPVEILLADDADLNNVVGLRTLAPYRRDKGRTWDANRSEKLQELRSQLREKRNFAVGSGGTNTKWSGSGVQNEEEERPAKKRKGKKERLKAKATSTEATEDTSGVGDATDDVKRPQ</sequence>
<feature type="region of interest" description="Disordered" evidence="2">
    <location>
        <begin position="630"/>
        <end position="694"/>
    </location>
</feature>